<proteinExistence type="inferred from homology"/>
<comment type="catalytic activity">
    <reaction evidence="9">
        <text>a 5'-end NAD(+)-phospho-ribonucleoside in mRNA + H2O = a 5'-end phospho-adenosine-phospho-ribonucleoside in mRNA + beta-nicotinamide D-ribonucleotide + 2 H(+)</text>
        <dbReference type="Rhea" id="RHEA:60876"/>
        <dbReference type="Rhea" id="RHEA-COMP:15698"/>
        <dbReference type="Rhea" id="RHEA-COMP:15719"/>
        <dbReference type="ChEBI" id="CHEBI:14649"/>
        <dbReference type="ChEBI" id="CHEBI:15377"/>
        <dbReference type="ChEBI" id="CHEBI:15378"/>
        <dbReference type="ChEBI" id="CHEBI:144029"/>
        <dbReference type="ChEBI" id="CHEBI:144051"/>
    </reaction>
    <physiologicalReaction direction="left-to-right" evidence="9">
        <dbReference type="Rhea" id="RHEA:60877"/>
    </physiologicalReaction>
</comment>
<dbReference type="GO" id="GO:0006742">
    <property type="term" value="P:NADP+ catabolic process"/>
    <property type="evidence" value="ECO:0007669"/>
    <property type="project" value="TreeGrafter"/>
</dbReference>
<protein>
    <recommendedName>
        <fullName evidence="4">NAD(+) diphosphatase</fullName>
        <ecNumber evidence="4">3.6.1.22</ecNumber>
    </recommendedName>
</protein>
<keyword evidence="6" id="KW-0378">Hydrolase</keyword>
<dbReference type="Proteomes" id="UP000515856">
    <property type="component" value="Chromosome"/>
</dbReference>
<dbReference type="EMBL" id="CP060636">
    <property type="protein sequence ID" value="QNM13936.1"/>
    <property type="molecule type" value="Genomic_DNA"/>
</dbReference>
<dbReference type="InterPro" id="IPR020084">
    <property type="entry name" value="NUDIX_hydrolase_CS"/>
</dbReference>
<dbReference type="PROSITE" id="PS00893">
    <property type="entry name" value="NUDIX_BOX"/>
    <property type="match status" value="1"/>
</dbReference>
<keyword evidence="5" id="KW-0479">Metal-binding</keyword>
<dbReference type="SUPFAM" id="SSF55811">
    <property type="entry name" value="Nudix"/>
    <property type="match status" value="1"/>
</dbReference>
<evidence type="ECO:0000256" key="2">
    <source>
        <dbReference type="ARBA" id="ARBA00001947"/>
    </source>
</evidence>
<feature type="domain" description="Nudix hydrolase" evidence="10">
    <location>
        <begin position="35"/>
        <end position="164"/>
    </location>
</feature>
<evidence type="ECO:0000259" key="10">
    <source>
        <dbReference type="PROSITE" id="PS51462"/>
    </source>
</evidence>
<evidence type="ECO:0000313" key="12">
    <source>
        <dbReference type="Proteomes" id="UP000515856"/>
    </source>
</evidence>
<evidence type="ECO:0000256" key="3">
    <source>
        <dbReference type="ARBA" id="ARBA00009595"/>
    </source>
</evidence>
<dbReference type="GO" id="GO:0035529">
    <property type="term" value="F:NADH pyrophosphatase activity"/>
    <property type="evidence" value="ECO:0007669"/>
    <property type="project" value="TreeGrafter"/>
</dbReference>
<dbReference type="PANTHER" id="PTHR42904:SF6">
    <property type="entry name" value="NAD-CAPPED RNA HYDROLASE NUDT12"/>
    <property type="match status" value="1"/>
</dbReference>
<evidence type="ECO:0000256" key="1">
    <source>
        <dbReference type="ARBA" id="ARBA00001946"/>
    </source>
</evidence>
<keyword evidence="12" id="KW-1185">Reference proteome</keyword>
<evidence type="ECO:0000256" key="6">
    <source>
        <dbReference type="ARBA" id="ARBA00022801"/>
    </source>
</evidence>
<dbReference type="PROSITE" id="PS51462">
    <property type="entry name" value="NUDIX"/>
    <property type="match status" value="1"/>
</dbReference>
<dbReference type="KEGG" id="ehn:H9Q80_08360"/>
<dbReference type="Gene3D" id="3.90.79.10">
    <property type="entry name" value="Nucleoside Triphosphate Pyrophosphohydrolase"/>
    <property type="match status" value="1"/>
</dbReference>
<dbReference type="Pfam" id="PF00293">
    <property type="entry name" value="NUDIX"/>
    <property type="match status" value="1"/>
</dbReference>
<dbReference type="GO" id="GO:0046872">
    <property type="term" value="F:metal ion binding"/>
    <property type="evidence" value="ECO:0007669"/>
    <property type="project" value="UniProtKB-KW"/>
</dbReference>
<dbReference type="EC" id="3.6.1.22" evidence="4"/>
<dbReference type="PANTHER" id="PTHR42904">
    <property type="entry name" value="NUDIX HYDROLASE, NUDC SUBFAMILY"/>
    <property type="match status" value="1"/>
</dbReference>
<dbReference type="GO" id="GO:0019677">
    <property type="term" value="P:NAD+ catabolic process"/>
    <property type="evidence" value="ECO:0007669"/>
    <property type="project" value="TreeGrafter"/>
</dbReference>
<accession>A0A7G9GT04</accession>
<evidence type="ECO:0000256" key="5">
    <source>
        <dbReference type="ARBA" id="ARBA00022723"/>
    </source>
</evidence>
<dbReference type="GO" id="GO:0005829">
    <property type="term" value="C:cytosol"/>
    <property type="evidence" value="ECO:0007669"/>
    <property type="project" value="TreeGrafter"/>
</dbReference>
<sequence length="184" mass="21918">MKYCSTCGHPLILKEHEHEGRIPYCEQCQEYRFPVFSTAVSMVVLNPEKDKILLIKQYGRDHNVLVAGYVNQKESLEETLIRELEEEIGLKVKAYRYNRSEYFPNTNTLMCNFTVVADDECLDHVSDWEVDEAKWYSFEEAKHEVKPCSLAQRFLFDFFKKWQDANNRYDFSWMEVKDTKKESL</sequence>
<dbReference type="CDD" id="cd03429">
    <property type="entry name" value="NUDIX_NADH_pyrophosphatase_Nudt13"/>
    <property type="match status" value="1"/>
</dbReference>
<dbReference type="RefSeq" id="WP_117454922.1">
    <property type="nucleotide sequence ID" value="NZ_CP060636.1"/>
</dbReference>
<dbReference type="InterPro" id="IPR015797">
    <property type="entry name" value="NUDIX_hydrolase-like_dom_sf"/>
</dbReference>
<dbReference type="InterPro" id="IPR050241">
    <property type="entry name" value="NAD-cap_RNA_hydrolase_NudC"/>
</dbReference>
<name>A0A7G9GT04_9FIRM</name>
<dbReference type="AlphaFoldDB" id="A0A7G9GT04"/>
<comment type="cofactor">
    <cofactor evidence="1">
        <name>Mg(2+)</name>
        <dbReference type="ChEBI" id="CHEBI:18420"/>
    </cofactor>
</comment>
<evidence type="ECO:0000256" key="7">
    <source>
        <dbReference type="ARBA" id="ARBA00022842"/>
    </source>
</evidence>
<gene>
    <name evidence="11" type="ORF">H9Q80_08360</name>
</gene>
<evidence type="ECO:0000256" key="8">
    <source>
        <dbReference type="ARBA" id="ARBA00023027"/>
    </source>
</evidence>
<keyword evidence="7" id="KW-0460">Magnesium</keyword>
<reference evidence="11 12" key="1">
    <citation type="submission" date="2020-08" db="EMBL/GenBank/DDBJ databases">
        <authorList>
            <person name="Liu C."/>
            <person name="Sun Q."/>
        </authorList>
    </citation>
    <scope>NUCLEOTIDE SEQUENCE [LARGE SCALE GENOMIC DNA]</scope>
    <source>
        <strain evidence="11 12">NSJ-61</strain>
    </source>
</reference>
<evidence type="ECO:0000256" key="9">
    <source>
        <dbReference type="ARBA" id="ARBA00023679"/>
    </source>
</evidence>
<dbReference type="InterPro" id="IPR000086">
    <property type="entry name" value="NUDIX_hydrolase_dom"/>
</dbReference>
<keyword evidence="8" id="KW-0520">NAD</keyword>
<evidence type="ECO:0000256" key="4">
    <source>
        <dbReference type="ARBA" id="ARBA00012381"/>
    </source>
</evidence>
<comment type="similarity">
    <text evidence="3">Belongs to the Nudix hydrolase family. NudC subfamily.</text>
</comment>
<dbReference type="InterPro" id="IPR049734">
    <property type="entry name" value="NudC-like_C"/>
</dbReference>
<evidence type="ECO:0000313" key="11">
    <source>
        <dbReference type="EMBL" id="QNM13936.1"/>
    </source>
</evidence>
<comment type="cofactor">
    <cofactor evidence="2">
        <name>Zn(2+)</name>
        <dbReference type="ChEBI" id="CHEBI:29105"/>
    </cofactor>
</comment>
<organism evidence="11 12">
    <name type="scientific">[Eubacterium] hominis</name>
    <dbReference type="NCBI Taxonomy" id="2764325"/>
    <lineage>
        <taxon>Bacteria</taxon>
        <taxon>Bacillati</taxon>
        <taxon>Bacillota</taxon>
        <taxon>Erysipelotrichia</taxon>
        <taxon>Erysipelotrichales</taxon>
        <taxon>Erysipelotrichaceae</taxon>
        <taxon>Amedibacillus</taxon>
    </lineage>
</organism>